<gene>
    <name evidence="1" type="ORF">L323_18345</name>
</gene>
<reference evidence="1 2" key="1">
    <citation type="journal article" date="2013" name="Genome Announc.">
        <title>Draft Genome Sequence of the Cellulolytic Bacterium Clostridium papyrosolvens C7 (ATCC 700395).</title>
        <authorList>
            <person name="Zepeda V."/>
            <person name="Dassa B."/>
            <person name="Borovok I."/>
            <person name="Lamed R."/>
            <person name="Bayer E.A."/>
            <person name="Cate J.H."/>
        </authorList>
    </citation>
    <scope>NUCLEOTIDE SEQUENCE [LARGE SCALE GENOMIC DNA]</scope>
    <source>
        <strain evidence="1 2">C7</strain>
    </source>
</reference>
<dbReference type="Gene3D" id="1.10.1220.10">
    <property type="entry name" value="Met repressor-like"/>
    <property type="match status" value="1"/>
</dbReference>
<dbReference type="GO" id="GO:0006355">
    <property type="term" value="P:regulation of DNA-templated transcription"/>
    <property type="evidence" value="ECO:0007669"/>
    <property type="project" value="InterPro"/>
</dbReference>
<evidence type="ECO:0000313" key="2">
    <source>
        <dbReference type="Proteomes" id="UP000016860"/>
    </source>
</evidence>
<comment type="caution">
    <text evidence="1">The sequence shown here is derived from an EMBL/GenBank/DDBJ whole genome shotgun (WGS) entry which is preliminary data.</text>
</comment>
<dbReference type="InterPro" id="IPR013321">
    <property type="entry name" value="Arc_rbn_hlx_hlx"/>
</dbReference>
<dbReference type="SUPFAM" id="SSF47598">
    <property type="entry name" value="Ribbon-helix-helix"/>
    <property type="match status" value="1"/>
</dbReference>
<dbReference type="AlphaFoldDB" id="U4QY65"/>
<evidence type="ECO:0000313" key="1">
    <source>
        <dbReference type="EMBL" id="EPR08097.1"/>
    </source>
</evidence>
<dbReference type="PATRIC" id="fig|1330534.3.peg.3640"/>
<sequence>MRNWSEDEKKQLNNIAIYAELHRQLKIAAAQEGITIVVKVVKA</sequence>
<dbReference type="EMBL" id="ATAY01000094">
    <property type="protein sequence ID" value="EPR08097.1"/>
    <property type="molecule type" value="Genomic_DNA"/>
</dbReference>
<name>U4QY65_9FIRM</name>
<organism evidence="1 2">
    <name type="scientific">Ruminiclostridium papyrosolvens C7</name>
    <dbReference type="NCBI Taxonomy" id="1330534"/>
    <lineage>
        <taxon>Bacteria</taxon>
        <taxon>Bacillati</taxon>
        <taxon>Bacillota</taxon>
        <taxon>Clostridia</taxon>
        <taxon>Eubacteriales</taxon>
        <taxon>Oscillospiraceae</taxon>
        <taxon>Ruminiclostridium</taxon>
    </lineage>
</organism>
<protein>
    <submittedName>
        <fullName evidence="1">Uncharacterized protein</fullName>
    </submittedName>
</protein>
<proteinExistence type="predicted"/>
<dbReference type="Proteomes" id="UP000016860">
    <property type="component" value="Unassembled WGS sequence"/>
</dbReference>
<dbReference type="RefSeq" id="WP_020817041.1">
    <property type="nucleotide sequence ID" value="NZ_ATAY01000094.1"/>
</dbReference>
<accession>U4QY65</accession>
<dbReference type="InterPro" id="IPR010985">
    <property type="entry name" value="Ribbon_hlx_hlx"/>
</dbReference>